<dbReference type="PANTHER" id="PTHR43304:SF1">
    <property type="entry name" value="PAC DOMAIN-CONTAINING PROTEIN"/>
    <property type="match status" value="1"/>
</dbReference>
<keyword evidence="11" id="KW-0472">Membrane</keyword>
<evidence type="ECO:0000256" key="10">
    <source>
        <dbReference type="SAM" id="MobiDB-lite"/>
    </source>
</evidence>
<feature type="region of interest" description="Disordered" evidence="10">
    <location>
        <begin position="528"/>
        <end position="570"/>
    </location>
</feature>
<evidence type="ECO:0000256" key="1">
    <source>
        <dbReference type="ARBA" id="ARBA00000085"/>
    </source>
</evidence>
<evidence type="ECO:0000256" key="11">
    <source>
        <dbReference type="SAM" id="Phobius"/>
    </source>
</evidence>
<keyword evidence="15" id="KW-1185">Reference proteome</keyword>
<dbReference type="SUPFAM" id="SSF47384">
    <property type="entry name" value="Homodimeric domain of signal transducing histidine kinase"/>
    <property type="match status" value="1"/>
</dbReference>
<keyword evidence="4" id="KW-0597">Phosphoprotein</keyword>
<dbReference type="Pfam" id="PF00512">
    <property type="entry name" value="HisKA"/>
    <property type="match status" value="1"/>
</dbReference>
<dbReference type="PROSITE" id="PS50109">
    <property type="entry name" value="HIS_KIN"/>
    <property type="match status" value="1"/>
</dbReference>
<evidence type="ECO:0000259" key="13">
    <source>
        <dbReference type="PROSITE" id="PS50885"/>
    </source>
</evidence>
<sequence length="570" mass="61910">MTAATSAEAGRAAEPAGGHRATGPGAVLPGAQIPEGQGMGRVRLVQIYRIGSAVLGALLLAAFVQTGMAMYGNEQARDVLIERVDPATLEQFRLSTAVTGQDIAIRAYAEEGGREHVEQYRAAVRQEAASAARMRRLLAGVPGHGDVDRLLAKATADSRAWRAGFADRIAAGPGGQGVDRGESRLATRLLVQARGDMTPLQAGITEMHDRAAAELNSRALTAQWSTFAALAMVVVAALLLAVLFRRTVLTPVSSLTGRVRAVSEGDFGHRLDVSGPAEINELAAIIDAMRARIIEEWRTSEDKSRRLDEQTEELRRSNAELEQFAYVASHDLQEPLRKVASFCQMLERRYGDQLDDRGKQYIAFAVDGAKRMQALINDLLSFSRVGRMARPEDSVDLDEVVRQALDNLSTLREETGAEVEVAELPDVPGDRTQLVQLFQNLVGNAIKFRREGVPPRVTIDVRRAGDEWEFGCADNGIGIDPRYADRIFLIFQRLHSREEYTGTGIGLALCKKIVEYHGGRIWLDAGEHAGPDAETGPGTTFRWTLPAQPSTGSEDDADESTAESTGDGDD</sequence>
<dbReference type="Gene3D" id="3.30.565.10">
    <property type="entry name" value="Histidine kinase-like ATPase, C-terminal domain"/>
    <property type="match status" value="1"/>
</dbReference>
<evidence type="ECO:0000256" key="8">
    <source>
        <dbReference type="ARBA" id="ARBA00022989"/>
    </source>
</evidence>
<feature type="transmembrane region" description="Helical" evidence="11">
    <location>
        <begin position="47"/>
        <end position="71"/>
    </location>
</feature>
<dbReference type="AlphaFoldDB" id="A0A7X0L1Y4"/>
<protein>
    <recommendedName>
        <fullName evidence="3">histidine kinase</fullName>
        <ecNumber evidence="3">2.7.13.3</ecNumber>
    </recommendedName>
</protein>
<keyword evidence="9" id="KW-0902">Two-component regulatory system</keyword>
<dbReference type="PANTHER" id="PTHR43304">
    <property type="entry name" value="PHYTOCHROME-LIKE PROTEIN CPH1"/>
    <property type="match status" value="1"/>
</dbReference>
<organism evidence="14 15">
    <name type="scientific">Actinomadura coerulea</name>
    <dbReference type="NCBI Taxonomy" id="46159"/>
    <lineage>
        <taxon>Bacteria</taxon>
        <taxon>Bacillati</taxon>
        <taxon>Actinomycetota</taxon>
        <taxon>Actinomycetes</taxon>
        <taxon>Streptosporangiales</taxon>
        <taxon>Thermomonosporaceae</taxon>
        <taxon>Actinomadura</taxon>
    </lineage>
</organism>
<comment type="catalytic activity">
    <reaction evidence="1">
        <text>ATP + protein L-histidine = ADP + protein N-phospho-L-histidine.</text>
        <dbReference type="EC" id="2.7.13.3"/>
    </reaction>
</comment>
<evidence type="ECO:0000313" key="14">
    <source>
        <dbReference type="EMBL" id="MBB6399078.1"/>
    </source>
</evidence>
<dbReference type="Pfam" id="PF00672">
    <property type="entry name" value="HAMP"/>
    <property type="match status" value="1"/>
</dbReference>
<dbReference type="InterPro" id="IPR003594">
    <property type="entry name" value="HATPase_dom"/>
</dbReference>
<dbReference type="InterPro" id="IPR003661">
    <property type="entry name" value="HisK_dim/P_dom"/>
</dbReference>
<dbReference type="Gene3D" id="6.10.340.10">
    <property type="match status" value="1"/>
</dbReference>
<dbReference type="InterPro" id="IPR003660">
    <property type="entry name" value="HAMP_dom"/>
</dbReference>
<dbReference type="CDD" id="cd06225">
    <property type="entry name" value="HAMP"/>
    <property type="match status" value="1"/>
</dbReference>
<keyword evidence="8 11" id="KW-1133">Transmembrane helix</keyword>
<comment type="caution">
    <text evidence="14">The sequence shown here is derived from an EMBL/GenBank/DDBJ whole genome shotgun (WGS) entry which is preliminary data.</text>
</comment>
<feature type="domain" description="Histidine kinase" evidence="12">
    <location>
        <begin position="327"/>
        <end position="549"/>
    </location>
</feature>
<keyword evidence="6 11" id="KW-0812">Transmembrane</keyword>
<evidence type="ECO:0000313" key="15">
    <source>
        <dbReference type="Proteomes" id="UP000546324"/>
    </source>
</evidence>
<dbReference type="CDD" id="cd00082">
    <property type="entry name" value="HisKA"/>
    <property type="match status" value="1"/>
</dbReference>
<dbReference type="SMART" id="SM00387">
    <property type="entry name" value="HATPase_c"/>
    <property type="match status" value="1"/>
</dbReference>
<feature type="domain" description="HAMP" evidence="13">
    <location>
        <begin position="246"/>
        <end position="298"/>
    </location>
</feature>
<dbReference type="EC" id="2.7.13.3" evidence="3"/>
<evidence type="ECO:0000256" key="5">
    <source>
        <dbReference type="ARBA" id="ARBA00022679"/>
    </source>
</evidence>
<feature type="transmembrane region" description="Helical" evidence="11">
    <location>
        <begin position="224"/>
        <end position="244"/>
    </location>
</feature>
<keyword evidence="7 14" id="KW-0418">Kinase</keyword>
<name>A0A7X0L1Y4_9ACTN</name>
<feature type="compositionally biased region" description="Polar residues" evidence="10">
    <location>
        <begin position="537"/>
        <end position="552"/>
    </location>
</feature>
<keyword evidence="5" id="KW-0808">Transferase</keyword>
<dbReference type="Gene3D" id="1.10.287.130">
    <property type="match status" value="1"/>
</dbReference>
<dbReference type="RefSeq" id="WP_338072172.1">
    <property type="nucleotide sequence ID" value="NZ_JACHMQ010000001.1"/>
</dbReference>
<dbReference type="SUPFAM" id="SSF55874">
    <property type="entry name" value="ATPase domain of HSP90 chaperone/DNA topoisomerase II/histidine kinase"/>
    <property type="match status" value="1"/>
</dbReference>
<feature type="region of interest" description="Disordered" evidence="10">
    <location>
        <begin position="1"/>
        <end position="32"/>
    </location>
</feature>
<proteinExistence type="predicted"/>
<dbReference type="SUPFAM" id="SSF158472">
    <property type="entry name" value="HAMP domain-like"/>
    <property type="match status" value="1"/>
</dbReference>
<dbReference type="SMART" id="SM00388">
    <property type="entry name" value="HisKA"/>
    <property type="match status" value="1"/>
</dbReference>
<dbReference type="InterPro" id="IPR036097">
    <property type="entry name" value="HisK_dim/P_sf"/>
</dbReference>
<evidence type="ECO:0000256" key="4">
    <source>
        <dbReference type="ARBA" id="ARBA00022553"/>
    </source>
</evidence>
<dbReference type="GO" id="GO:0000155">
    <property type="term" value="F:phosphorelay sensor kinase activity"/>
    <property type="evidence" value="ECO:0007669"/>
    <property type="project" value="InterPro"/>
</dbReference>
<reference evidence="14 15" key="1">
    <citation type="submission" date="2020-08" db="EMBL/GenBank/DDBJ databases">
        <title>Sequencing the genomes of 1000 actinobacteria strains.</title>
        <authorList>
            <person name="Klenk H.-P."/>
        </authorList>
    </citation>
    <scope>NUCLEOTIDE SEQUENCE [LARGE SCALE GENOMIC DNA]</scope>
    <source>
        <strain evidence="14 15">DSM 43675</strain>
    </source>
</reference>
<gene>
    <name evidence="14" type="ORF">BKA00_005992</name>
</gene>
<dbReference type="FunFam" id="3.30.565.10:FF:000006">
    <property type="entry name" value="Sensor histidine kinase WalK"/>
    <property type="match status" value="1"/>
</dbReference>
<feature type="compositionally biased region" description="Low complexity" evidence="10">
    <location>
        <begin position="1"/>
        <end position="21"/>
    </location>
</feature>
<dbReference type="Pfam" id="PF02518">
    <property type="entry name" value="HATPase_c"/>
    <property type="match status" value="1"/>
</dbReference>
<dbReference type="PRINTS" id="PR00344">
    <property type="entry name" value="BCTRLSENSOR"/>
</dbReference>
<evidence type="ECO:0000259" key="12">
    <source>
        <dbReference type="PROSITE" id="PS50109"/>
    </source>
</evidence>
<dbReference type="InterPro" id="IPR005467">
    <property type="entry name" value="His_kinase_dom"/>
</dbReference>
<evidence type="ECO:0000256" key="2">
    <source>
        <dbReference type="ARBA" id="ARBA00004236"/>
    </source>
</evidence>
<dbReference type="GO" id="GO:0005886">
    <property type="term" value="C:plasma membrane"/>
    <property type="evidence" value="ECO:0007669"/>
    <property type="project" value="UniProtKB-SubCell"/>
</dbReference>
<dbReference type="InterPro" id="IPR052162">
    <property type="entry name" value="Sensor_kinase/Photoreceptor"/>
</dbReference>
<comment type="subcellular location">
    <subcellularLocation>
        <location evidence="2">Cell membrane</location>
    </subcellularLocation>
</comment>
<dbReference type="EMBL" id="JACHMQ010000001">
    <property type="protein sequence ID" value="MBB6399078.1"/>
    <property type="molecule type" value="Genomic_DNA"/>
</dbReference>
<evidence type="ECO:0000256" key="3">
    <source>
        <dbReference type="ARBA" id="ARBA00012438"/>
    </source>
</evidence>
<accession>A0A7X0L1Y4</accession>
<evidence type="ECO:0000256" key="6">
    <source>
        <dbReference type="ARBA" id="ARBA00022692"/>
    </source>
</evidence>
<dbReference type="PROSITE" id="PS50885">
    <property type="entry name" value="HAMP"/>
    <property type="match status" value="1"/>
</dbReference>
<dbReference type="InterPro" id="IPR036890">
    <property type="entry name" value="HATPase_C_sf"/>
</dbReference>
<dbReference type="SMART" id="SM00304">
    <property type="entry name" value="HAMP"/>
    <property type="match status" value="1"/>
</dbReference>
<feature type="compositionally biased region" description="Acidic residues" evidence="10">
    <location>
        <begin position="553"/>
        <end position="570"/>
    </location>
</feature>
<dbReference type="Proteomes" id="UP000546324">
    <property type="component" value="Unassembled WGS sequence"/>
</dbReference>
<evidence type="ECO:0000256" key="7">
    <source>
        <dbReference type="ARBA" id="ARBA00022777"/>
    </source>
</evidence>
<dbReference type="InterPro" id="IPR004358">
    <property type="entry name" value="Sig_transdc_His_kin-like_C"/>
</dbReference>
<evidence type="ECO:0000256" key="9">
    <source>
        <dbReference type="ARBA" id="ARBA00023012"/>
    </source>
</evidence>